<dbReference type="EMBL" id="JAHHUM010000615">
    <property type="protein sequence ID" value="KAK5618524.1"/>
    <property type="molecule type" value="Genomic_DNA"/>
</dbReference>
<sequence>MKALKIGQFVLEPLQNRNSKWRQFVLKPPPPPEQEQEVEAVRLQSPPEQEHLADLQRRLRLKLALRCQVDPQRKPELRHQQDPQWRLKQVHKCLEDLQRRRKQVLRCLEDIQQRLKQSFSWFKTFNLCQGEPDESRRWRSNGVRTLLTLFGGSAMDVEGWAACAADEECRRRRLRRDEEETWKAWNYADMGRGSARHRTQAPVVRLKGSVLDTGLETLSGKVERCSAAGRCQEEESLASSPRTAIAGPPPLKPGLRSSPQHAGDTPTE</sequence>
<protein>
    <submittedName>
        <fullName evidence="2">Uncharacterized protein</fullName>
    </submittedName>
</protein>
<evidence type="ECO:0000256" key="1">
    <source>
        <dbReference type="SAM" id="MobiDB-lite"/>
    </source>
</evidence>
<proteinExistence type="predicted"/>
<accession>A0AAV9SB15</accession>
<comment type="caution">
    <text evidence="2">The sequence shown here is derived from an EMBL/GenBank/DDBJ whole genome shotgun (WGS) entry which is preliminary data.</text>
</comment>
<name>A0AAV9SB15_9TELE</name>
<keyword evidence="3" id="KW-1185">Reference proteome</keyword>
<evidence type="ECO:0000313" key="3">
    <source>
        <dbReference type="Proteomes" id="UP001311232"/>
    </source>
</evidence>
<reference evidence="2 3" key="1">
    <citation type="submission" date="2021-06" db="EMBL/GenBank/DDBJ databases">
        <authorList>
            <person name="Palmer J.M."/>
        </authorList>
    </citation>
    <scope>NUCLEOTIDE SEQUENCE [LARGE SCALE GENOMIC DNA]</scope>
    <source>
        <strain evidence="2 3">MEX-2019</strain>
        <tissue evidence="2">Muscle</tissue>
    </source>
</reference>
<evidence type="ECO:0000313" key="2">
    <source>
        <dbReference type="EMBL" id="KAK5618524.1"/>
    </source>
</evidence>
<organism evidence="2 3">
    <name type="scientific">Crenichthys baileyi</name>
    <name type="common">White River springfish</name>
    <dbReference type="NCBI Taxonomy" id="28760"/>
    <lineage>
        <taxon>Eukaryota</taxon>
        <taxon>Metazoa</taxon>
        <taxon>Chordata</taxon>
        <taxon>Craniata</taxon>
        <taxon>Vertebrata</taxon>
        <taxon>Euteleostomi</taxon>
        <taxon>Actinopterygii</taxon>
        <taxon>Neopterygii</taxon>
        <taxon>Teleostei</taxon>
        <taxon>Neoteleostei</taxon>
        <taxon>Acanthomorphata</taxon>
        <taxon>Ovalentaria</taxon>
        <taxon>Atherinomorphae</taxon>
        <taxon>Cyprinodontiformes</taxon>
        <taxon>Goodeidae</taxon>
        <taxon>Crenichthys</taxon>
    </lineage>
</organism>
<feature type="region of interest" description="Disordered" evidence="1">
    <location>
        <begin position="229"/>
        <end position="268"/>
    </location>
</feature>
<dbReference type="AlphaFoldDB" id="A0AAV9SB15"/>
<gene>
    <name evidence="2" type="ORF">CRENBAI_016844</name>
</gene>
<dbReference type="Proteomes" id="UP001311232">
    <property type="component" value="Unassembled WGS sequence"/>
</dbReference>